<proteinExistence type="predicted"/>
<dbReference type="Proteomes" id="UP000000709">
    <property type="component" value="Unassembled WGS sequence"/>
</dbReference>
<keyword evidence="1" id="KW-0175">Coiled coil</keyword>
<reference evidence="3 4" key="1">
    <citation type="journal article" date="2011" name="Proc. Natl. Acad. Sci. U.S.A.">
        <title>Comparative genomics of xylose-fermenting fungi for enhanced biofuel production.</title>
        <authorList>
            <person name="Wohlbach D.J."/>
            <person name="Kuo A."/>
            <person name="Sato T.K."/>
            <person name="Potts K.M."/>
            <person name="Salamov A.A."/>
            <person name="LaButti K.M."/>
            <person name="Sun H."/>
            <person name="Clum A."/>
            <person name="Pangilinan J.L."/>
            <person name="Lindquist E.A."/>
            <person name="Lucas S."/>
            <person name="Lapidus A."/>
            <person name="Jin M."/>
            <person name="Gunawan C."/>
            <person name="Balan V."/>
            <person name="Dale B.E."/>
            <person name="Jeffries T.W."/>
            <person name="Zinkel R."/>
            <person name="Barry K.W."/>
            <person name="Grigoriev I.V."/>
            <person name="Gasch A.P."/>
        </authorList>
    </citation>
    <scope>NUCLEOTIDE SEQUENCE [LARGE SCALE GENOMIC DNA]</scope>
    <source>
        <strain evidence="4">NRRL Y-27907 / 11-Y1</strain>
    </source>
</reference>
<organism evidence="4">
    <name type="scientific">Spathaspora passalidarum (strain NRRL Y-27907 / 11-Y1)</name>
    <dbReference type="NCBI Taxonomy" id="619300"/>
    <lineage>
        <taxon>Eukaryota</taxon>
        <taxon>Fungi</taxon>
        <taxon>Dikarya</taxon>
        <taxon>Ascomycota</taxon>
        <taxon>Saccharomycotina</taxon>
        <taxon>Pichiomycetes</taxon>
        <taxon>Debaryomycetaceae</taxon>
        <taxon>Spathaspora</taxon>
    </lineage>
</organism>
<gene>
    <name evidence="3" type="ORF">SPAPADRAFT_61600</name>
</gene>
<accession>G3ANK8</accession>
<dbReference type="InParanoid" id="G3ANK8"/>
<evidence type="ECO:0000313" key="3">
    <source>
        <dbReference type="EMBL" id="EGW32537.1"/>
    </source>
</evidence>
<evidence type="ECO:0000256" key="1">
    <source>
        <dbReference type="SAM" id="Coils"/>
    </source>
</evidence>
<dbReference type="eggNOG" id="ENOG502RWC7">
    <property type="taxonomic scope" value="Eukaryota"/>
</dbReference>
<dbReference type="OrthoDB" id="4022663at2759"/>
<dbReference type="EMBL" id="GL996502">
    <property type="protein sequence ID" value="EGW32537.1"/>
    <property type="molecule type" value="Genomic_DNA"/>
</dbReference>
<protein>
    <submittedName>
        <fullName evidence="3">Uncharacterized protein</fullName>
    </submittedName>
</protein>
<keyword evidence="4" id="KW-1185">Reference proteome</keyword>
<evidence type="ECO:0000313" key="4">
    <source>
        <dbReference type="Proteomes" id="UP000000709"/>
    </source>
</evidence>
<evidence type="ECO:0000256" key="2">
    <source>
        <dbReference type="SAM" id="MobiDB-lite"/>
    </source>
</evidence>
<feature type="region of interest" description="Disordered" evidence="2">
    <location>
        <begin position="1"/>
        <end position="25"/>
    </location>
</feature>
<dbReference type="KEGG" id="spaa:SPAPADRAFT_61600"/>
<feature type="coiled-coil region" evidence="1">
    <location>
        <begin position="59"/>
        <end position="107"/>
    </location>
</feature>
<dbReference type="AlphaFoldDB" id="G3ANK8"/>
<name>G3ANK8_SPAPN</name>
<dbReference type="GeneID" id="18873971"/>
<sequence length="117" mass="13898">MSYQDAYLQDKRRKLSQELESDEMKDKLSYLTDEQKHDVEAVMADDEDMEDEGEKVLSVDDLERKNRALTVIEEFLQSENGQLRKSLREMQKENEELKNVLRKDFQVNYKSGVQYKA</sequence>
<dbReference type="HOGENOM" id="CLU_2086293_0_0_1"/>
<dbReference type="RefSeq" id="XP_007375813.1">
    <property type="nucleotide sequence ID" value="XM_007375751.1"/>
</dbReference>